<organism evidence="1 2">
    <name type="scientific">Toxocara canis</name>
    <name type="common">Canine roundworm</name>
    <dbReference type="NCBI Taxonomy" id="6265"/>
    <lineage>
        <taxon>Eukaryota</taxon>
        <taxon>Metazoa</taxon>
        <taxon>Ecdysozoa</taxon>
        <taxon>Nematoda</taxon>
        <taxon>Chromadorea</taxon>
        <taxon>Rhabditida</taxon>
        <taxon>Spirurina</taxon>
        <taxon>Ascaridomorpha</taxon>
        <taxon>Ascaridoidea</taxon>
        <taxon>Toxocaridae</taxon>
        <taxon>Toxocara</taxon>
    </lineage>
</organism>
<gene>
    <name evidence="1" type="ORF">Tcan_02569</name>
</gene>
<dbReference type="Proteomes" id="UP000031036">
    <property type="component" value="Unassembled WGS sequence"/>
</dbReference>
<keyword evidence="2" id="KW-1185">Reference proteome</keyword>
<dbReference type="AlphaFoldDB" id="A0A0B2UIX9"/>
<accession>A0A0B2UIX9</accession>
<proteinExistence type="predicted"/>
<protein>
    <submittedName>
        <fullName evidence="1">Uncharacterized protein</fullName>
    </submittedName>
</protein>
<dbReference type="EMBL" id="JPKZ01022819">
    <property type="protein sequence ID" value="KHN71041.1"/>
    <property type="molecule type" value="Genomic_DNA"/>
</dbReference>
<sequence length="71" mass="7895">MRMLLNADVAVVIQGARRGLEIWLPTQRAISYSLKSIEGHCKGDTVRGAMVWGLQNRNGVTKVLNDEIKLC</sequence>
<reference evidence="1 2" key="1">
    <citation type="submission" date="2014-11" db="EMBL/GenBank/DDBJ databases">
        <title>Genetic blueprint of the zoonotic pathogen Toxocara canis.</title>
        <authorList>
            <person name="Zhu X.-Q."/>
            <person name="Korhonen P.K."/>
            <person name="Cai H."/>
            <person name="Young N.D."/>
            <person name="Nejsum P."/>
            <person name="von Samson-Himmelstjerna G."/>
            <person name="Boag P.R."/>
            <person name="Tan P."/>
            <person name="Li Q."/>
            <person name="Min J."/>
            <person name="Yang Y."/>
            <person name="Wang X."/>
            <person name="Fang X."/>
            <person name="Hall R.S."/>
            <person name="Hofmann A."/>
            <person name="Sternberg P.W."/>
            <person name="Jex A.R."/>
            <person name="Gasser R.B."/>
        </authorList>
    </citation>
    <scope>NUCLEOTIDE SEQUENCE [LARGE SCALE GENOMIC DNA]</scope>
    <source>
        <strain evidence="1">PN_DK_2014</strain>
    </source>
</reference>
<evidence type="ECO:0000313" key="2">
    <source>
        <dbReference type="Proteomes" id="UP000031036"/>
    </source>
</evidence>
<evidence type="ECO:0000313" key="1">
    <source>
        <dbReference type="EMBL" id="KHN71041.1"/>
    </source>
</evidence>
<comment type="caution">
    <text evidence="1">The sequence shown here is derived from an EMBL/GenBank/DDBJ whole genome shotgun (WGS) entry which is preliminary data.</text>
</comment>
<name>A0A0B2UIX9_TOXCA</name>